<dbReference type="Proteomes" id="UP000261758">
    <property type="component" value="Plasmid unnamed"/>
</dbReference>
<gene>
    <name evidence="2" type="ORF">CJO77_21995</name>
</gene>
<accession>A0AAD0SB20</accession>
<name>A0AAD0SB20_RALSL</name>
<sequence>MLRLNNRGGYRGRQLHGPEAGRRLGGRTLRANVVEHLDQHGPQQLLLHDARPPAPDLGFTSRRTIDPSLSVLR</sequence>
<evidence type="ECO:0000313" key="3">
    <source>
        <dbReference type="Proteomes" id="UP000261758"/>
    </source>
</evidence>
<feature type="region of interest" description="Disordered" evidence="1">
    <location>
        <begin position="1"/>
        <end position="24"/>
    </location>
</feature>
<evidence type="ECO:0000313" key="2">
    <source>
        <dbReference type="EMBL" id="AXV84193.1"/>
    </source>
</evidence>
<dbReference type="EMBL" id="CP022760">
    <property type="protein sequence ID" value="AXV84193.1"/>
    <property type="molecule type" value="Genomic_DNA"/>
</dbReference>
<organism evidence="2 3">
    <name type="scientific">Ralstonia solanacearum</name>
    <name type="common">Pseudomonas solanacearum</name>
    <dbReference type="NCBI Taxonomy" id="305"/>
    <lineage>
        <taxon>Bacteria</taxon>
        <taxon>Pseudomonadati</taxon>
        <taxon>Pseudomonadota</taxon>
        <taxon>Betaproteobacteria</taxon>
        <taxon>Burkholderiales</taxon>
        <taxon>Burkholderiaceae</taxon>
        <taxon>Ralstonia</taxon>
        <taxon>Ralstonia solanacearum species complex</taxon>
    </lineage>
</organism>
<keyword evidence="2" id="KW-0614">Plasmid</keyword>
<evidence type="ECO:0000256" key="1">
    <source>
        <dbReference type="SAM" id="MobiDB-lite"/>
    </source>
</evidence>
<reference evidence="2 3" key="1">
    <citation type="submission" date="2017-08" db="EMBL/GenBank/DDBJ databases">
        <title>Genome sequences of Ralstonia solanacearum Species Complex (RSSC) isolated from Potato bacterial wilts in Korea.</title>
        <authorList>
            <person name="Cho H."/>
            <person name="Song E.-S."/>
            <person name="Lee Y.K."/>
            <person name="Lee S."/>
            <person name="Lee S.-W."/>
            <person name="Jo A."/>
            <person name="Kim J.-G."/>
            <person name="Hwang I."/>
        </authorList>
    </citation>
    <scope>NUCLEOTIDE SEQUENCE [LARGE SCALE GENOMIC DNA]</scope>
    <source>
        <strain evidence="2 3">T98</strain>
        <plasmid evidence="2 3">unnamed</plasmid>
    </source>
</reference>
<dbReference type="AlphaFoldDB" id="A0AAD0SB20"/>
<geneLocation type="plasmid" evidence="2 3">
    <name>unnamed</name>
</geneLocation>
<proteinExistence type="predicted"/>
<protein>
    <submittedName>
        <fullName evidence="2">Uncharacterized protein</fullName>
    </submittedName>
</protein>
<feature type="region of interest" description="Disordered" evidence="1">
    <location>
        <begin position="50"/>
        <end position="73"/>
    </location>
</feature>